<evidence type="ECO:0000259" key="3">
    <source>
        <dbReference type="PROSITE" id="PS50011"/>
    </source>
</evidence>
<dbReference type="Proteomes" id="UP000318582">
    <property type="component" value="Unassembled WGS sequence"/>
</dbReference>
<feature type="compositionally biased region" description="Polar residues" evidence="1">
    <location>
        <begin position="705"/>
        <end position="740"/>
    </location>
</feature>
<reference evidence="4 5" key="1">
    <citation type="journal article" date="2019" name="Sci. Rep.">
        <title>Comparative genomics of chytrid fungi reveal insights into the obligate biotrophic and pathogenic lifestyle of Synchytrium endobioticum.</title>
        <authorList>
            <person name="van de Vossenberg B.T.L.H."/>
            <person name="Warris S."/>
            <person name="Nguyen H.D.T."/>
            <person name="van Gent-Pelzer M.P.E."/>
            <person name="Joly D.L."/>
            <person name="van de Geest H.C."/>
            <person name="Bonants P.J.M."/>
            <person name="Smith D.S."/>
            <person name="Levesque C.A."/>
            <person name="van der Lee T.A.J."/>
        </authorList>
    </citation>
    <scope>NUCLEOTIDE SEQUENCE [LARGE SCALE GENOMIC DNA]</scope>
    <source>
        <strain evidence="4 5">CBS 809.83</strain>
    </source>
</reference>
<dbReference type="EMBL" id="QEAQ01000009">
    <property type="protein sequence ID" value="TPX61153.1"/>
    <property type="molecule type" value="Genomic_DNA"/>
</dbReference>
<dbReference type="SMART" id="SM00220">
    <property type="entry name" value="S_TKc"/>
    <property type="match status" value="1"/>
</dbReference>
<dbReference type="Gene3D" id="2.130.10.10">
    <property type="entry name" value="YVTN repeat-like/Quinoprotein amine dehydrogenase"/>
    <property type="match status" value="1"/>
</dbReference>
<feature type="region of interest" description="Disordered" evidence="1">
    <location>
        <begin position="705"/>
        <end position="789"/>
    </location>
</feature>
<feature type="compositionally biased region" description="Polar residues" evidence="1">
    <location>
        <begin position="750"/>
        <end position="762"/>
    </location>
</feature>
<keyword evidence="2" id="KW-0472">Membrane</keyword>
<feature type="compositionally biased region" description="Basic residues" evidence="1">
    <location>
        <begin position="549"/>
        <end position="562"/>
    </location>
</feature>
<dbReference type="SUPFAM" id="SSF56112">
    <property type="entry name" value="Protein kinase-like (PK-like)"/>
    <property type="match status" value="1"/>
</dbReference>
<keyword evidence="5" id="KW-1185">Reference proteome</keyword>
<dbReference type="InterPro" id="IPR059179">
    <property type="entry name" value="MLKL-like_MCAfunc"/>
</dbReference>
<feature type="compositionally biased region" description="Low complexity" evidence="1">
    <location>
        <begin position="600"/>
        <end position="612"/>
    </location>
</feature>
<dbReference type="GO" id="GO:0004674">
    <property type="term" value="F:protein serine/threonine kinase activity"/>
    <property type="evidence" value="ECO:0007669"/>
    <property type="project" value="TreeGrafter"/>
</dbReference>
<dbReference type="PANTHER" id="PTHR44329:SF214">
    <property type="entry name" value="PROTEIN KINASE DOMAIN-CONTAINING PROTEIN"/>
    <property type="match status" value="1"/>
</dbReference>
<dbReference type="Gene3D" id="3.30.200.20">
    <property type="entry name" value="Phosphorylase Kinase, domain 1"/>
    <property type="match status" value="1"/>
</dbReference>
<keyword evidence="2" id="KW-1133">Transmembrane helix</keyword>
<evidence type="ECO:0000313" key="4">
    <source>
        <dbReference type="EMBL" id="TPX61153.1"/>
    </source>
</evidence>
<dbReference type="InterPro" id="IPR001245">
    <property type="entry name" value="Ser-Thr/Tyr_kinase_cat_dom"/>
</dbReference>
<dbReference type="GO" id="GO:0005524">
    <property type="term" value="F:ATP binding"/>
    <property type="evidence" value="ECO:0007669"/>
    <property type="project" value="InterPro"/>
</dbReference>
<keyword evidence="2" id="KW-0812">Transmembrane</keyword>
<organism evidence="4 5">
    <name type="scientific">Powellomyces hirtus</name>
    <dbReference type="NCBI Taxonomy" id="109895"/>
    <lineage>
        <taxon>Eukaryota</taxon>
        <taxon>Fungi</taxon>
        <taxon>Fungi incertae sedis</taxon>
        <taxon>Chytridiomycota</taxon>
        <taxon>Chytridiomycota incertae sedis</taxon>
        <taxon>Chytridiomycetes</taxon>
        <taxon>Spizellomycetales</taxon>
        <taxon>Powellomycetaceae</taxon>
        <taxon>Powellomyces</taxon>
    </lineage>
</organism>
<name>A0A507EAP8_9FUNG</name>
<dbReference type="PANTHER" id="PTHR44329">
    <property type="entry name" value="SERINE/THREONINE-PROTEIN KINASE TNNI3K-RELATED"/>
    <property type="match status" value="1"/>
</dbReference>
<dbReference type="PROSITE" id="PS00108">
    <property type="entry name" value="PROTEIN_KINASE_ST"/>
    <property type="match status" value="1"/>
</dbReference>
<dbReference type="Gene3D" id="1.20.930.20">
    <property type="entry name" value="Adaptor protein Cbl, N-terminal domain"/>
    <property type="match status" value="1"/>
</dbReference>
<sequence>MDPITTAYNTVVAIRSVVVAIKLKETQCRTLCERAERAVTSLQHLAARTAGGKLEPGAHQQALVFAALLDKILHFMQRLNAKSFLHRFVTLHVLDAELDDLRAQLDYLVADLQLAIGMDARGLREQDARDRGMDKKALEDQLLALAADQQRILVALGVRPSEYTEAMEAVKKTMLSPPPSSSTSDSEQKFAKAAYTALVRASGSETPTITVKEWTITSYEVEIGDVFARGGFGEVCMGTWRGLTTVAVKRLPGGLESKRKKKLFVKEVEVWFRLRHPNVMLLLGACWSAVQMENGTLLSYAEKYPDQTLKLLHESAQGLHYLHTSNVVHGDLKAVNILVDGAGTPKLADFGFSTLKSSSLSTNTTSTIRTLSGHTLPGGTIRWCAPELLSGASSTFGSDIYAFGMVMYEVLSGGDLPFSTITSELVVMKQALSGARPERPPGVADAVWEVVGWCWRQDTGERVSMHVVAGGLGRVMGRGVGSRPVSVVGGPVKGGGVQTMTPVEEGNSGGTGPLSLPPPYAEQTKRQQQQQPSPPAPPVVKFDSSPKKPSPKPPHHRHHHIPHSASFNNTPPSLVHTTGKQQQSASFDHLPMHTTPEPAHPNSNSNSNHNPHGASLINIPPSQPLPPHLSTTKQNLTPPNSAPAFISKPMIEMPTPTPSAPKPPHLPPSTSLNNMPPKLTFNTNPTDTKPPPAPPIPLGIAFPRSPTNGSGTTSWSLSPTAVTAPASNTRRASVGTTQLQPPIAPLGSVGNITPNNSNSTPQASVAHTNTSNANTNSISSNNANNSSKKKLPMVAAVPAIIESAHLEECEEGAHGADTPDHPTDASTNSTNAKKPKQVGFTPDPSTPISRRQKRKKCCLCILLPLLILIAIVVIIGLVGITQNKGFLFLGAGNSTVKKTNSNTTTTTGGSSGDTTAFDYTTSSQCAGMVSESVWGGTNLQSFPLLVPTPPSRVASRLLWGVASSCTHLISAFTNSSSNSVGVSVYEFPPTATDLVSPQAERVVQLIGSRVIAGTSSSGDQMVWSDDTVVHVTSTTSGTDTARFPLNKHIVKLALPSNGKMERVFAHSDDGTITEWSLTTKMQTRQYGPSNTRRADGVSPLASVITVDGGILAFAPDNTTIQWWSTGPGNGVLLKSISVPTGTAAPLPLTFSPAGSTLFFLLGSTQFQRVDIGSGTFGKTYSGDWVQFGSTLAVTSDAQYGFGVGVYGSGGSGFTSFVVQIRLDTGAVQKLQLTRWATTTLPSPDAARVALTSDDKYVVFSLGANSGAVKMVTYDNTW</sequence>
<dbReference type="AlphaFoldDB" id="A0A507EAP8"/>
<accession>A0A507EAP8</accession>
<dbReference type="InterPro" id="IPR000719">
    <property type="entry name" value="Prot_kinase_dom"/>
</dbReference>
<feature type="compositionally biased region" description="Basic and acidic residues" evidence="1">
    <location>
        <begin position="810"/>
        <end position="823"/>
    </location>
</feature>
<dbReference type="PROSITE" id="PS50011">
    <property type="entry name" value="PROTEIN_KINASE_DOM"/>
    <property type="match status" value="1"/>
</dbReference>
<evidence type="ECO:0000256" key="1">
    <source>
        <dbReference type="SAM" id="MobiDB-lite"/>
    </source>
</evidence>
<feature type="domain" description="Protein kinase" evidence="3">
    <location>
        <begin position="221"/>
        <end position="476"/>
    </location>
</feature>
<dbReference type="InterPro" id="IPR036537">
    <property type="entry name" value="Adaptor_Cbl_N_dom_sf"/>
</dbReference>
<dbReference type="GO" id="GO:0007166">
    <property type="term" value="P:cell surface receptor signaling pathway"/>
    <property type="evidence" value="ECO:0007669"/>
    <property type="project" value="InterPro"/>
</dbReference>
<protein>
    <recommendedName>
        <fullName evidence="3">Protein kinase domain-containing protein</fullName>
    </recommendedName>
</protein>
<feature type="transmembrane region" description="Helical" evidence="2">
    <location>
        <begin position="861"/>
        <end position="880"/>
    </location>
</feature>
<feature type="compositionally biased region" description="Polar residues" evidence="1">
    <location>
        <begin position="565"/>
        <end position="586"/>
    </location>
</feature>
<feature type="region of interest" description="Disordered" evidence="1">
    <location>
        <begin position="810"/>
        <end position="849"/>
    </location>
</feature>
<dbReference type="SUPFAM" id="SSF82171">
    <property type="entry name" value="DPP6 N-terminal domain-like"/>
    <property type="match status" value="1"/>
</dbReference>
<dbReference type="Pfam" id="PF07714">
    <property type="entry name" value="PK_Tyr_Ser-Thr"/>
    <property type="match status" value="1"/>
</dbReference>
<comment type="caution">
    <text evidence="4">The sequence shown here is derived from an EMBL/GenBank/DDBJ whole genome shotgun (WGS) entry which is preliminary data.</text>
</comment>
<gene>
    <name evidence="4" type="ORF">PhCBS80983_g01266</name>
</gene>
<feature type="compositionally biased region" description="Pro residues" evidence="1">
    <location>
        <begin position="655"/>
        <end position="667"/>
    </location>
</feature>
<feature type="compositionally biased region" description="Polar residues" evidence="1">
    <location>
        <begin position="629"/>
        <end position="639"/>
    </location>
</feature>
<feature type="compositionally biased region" description="Low complexity" evidence="1">
    <location>
        <begin position="763"/>
        <end position="786"/>
    </location>
</feature>
<proteinExistence type="predicted"/>
<feature type="region of interest" description="Disordered" evidence="1">
    <location>
        <begin position="482"/>
        <end position="692"/>
    </location>
</feature>
<dbReference type="CDD" id="cd21037">
    <property type="entry name" value="MLKL_NTD"/>
    <property type="match status" value="1"/>
</dbReference>
<dbReference type="InterPro" id="IPR008271">
    <property type="entry name" value="Ser/Thr_kinase_AS"/>
</dbReference>
<dbReference type="InterPro" id="IPR051681">
    <property type="entry name" value="Ser/Thr_Kinases-Pseudokinases"/>
</dbReference>
<dbReference type="STRING" id="109895.A0A507EAP8"/>
<dbReference type="InterPro" id="IPR011009">
    <property type="entry name" value="Kinase-like_dom_sf"/>
</dbReference>
<evidence type="ECO:0000256" key="2">
    <source>
        <dbReference type="SAM" id="Phobius"/>
    </source>
</evidence>
<dbReference type="Gene3D" id="1.10.510.10">
    <property type="entry name" value="Transferase(Phosphotransferase) domain 1"/>
    <property type="match status" value="1"/>
</dbReference>
<dbReference type="InterPro" id="IPR015943">
    <property type="entry name" value="WD40/YVTN_repeat-like_dom_sf"/>
</dbReference>
<evidence type="ECO:0000313" key="5">
    <source>
        <dbReference type="Proteomes" id="UP000318582"/>
    </source>
</evidence>